<keyword evidence="2" id="KW-1185">Reference proteome</keyword>
<evidence type="ECO:0000313" key="2">
    <source>
        <dbReference type="Proteomes" id="UP000054217"/>
    </source>
</evidence>
<reference evidence="2" key="2">
    <citation type="submission" date="2015-01" db="EMBL/GenBank/DDBJ databases">
        <title>Evolutionary Origins and Diversification of the Mycorrhizal Mutualists.</title>
        <authorList>
            <consortium name="DOE Joint Genome Institute"/>
            <consortium name="Mycorrhizal Genomics Consortium"/>
            <person name="Kohler A."/>
            <person name="Kuo A."/>
            <person name="Nagy L.G."/>
            <person name="Floudas D."/>
            <person name="Copeland A."/>
            <person name="Barry K.W."/>
            <person name="Cichocki N."/>
            <person name="Veneault-Fourrey C."/>
            <person name="LaButti K."/>
            <person name="Lindquist E.A."/>
            <person name="Lipzen A."/>
            <person name="Lundell T."/>
            <person name="Morin E."/>
            <person name="Murat C."/>
            <person name="Riley R."/>
            <person name="Ohm R."/>
            <person name="Sun H."/>
            <person name="Tunlid A."/>
            <person name="Henrissat B."/>
            <person name="Grigoriev I.V."/>
            <person name="Hibbett D.S."/>
            <person name="Martin F."/>
        </authorList>
    </citation>
    <scope>NUCLEOTIDE SEQUENCE [LARGE SCALE GENOMIC DNA]</scope>
    <source>
        <strain evidence="2">Marx 270</strain>
    </source>
</reference>
<organism evidence="1 2">
    <name type="scientific">Pisolithus tinctorius Marx 270</name>
    <dbReference type="NCBI Taxonomy" id="870435"/>
    <lineage>
        <taxon>Eukaryota</taxon>
        <taxon>Fungi</taxon>
        <taxon>Dikarya</taxon>
        <taxon>Basidiomycota</taxon>
        <taxon>Agaricomycotina</taxon>
        <taxon>Agaricomycetes</taxon>
        <taxon>Agaricomycetidae</taxon>
        <taxon>Boletales</taxon>
        <taxon>Sclerodermatineae</taxon>
        <taxon>Pisolithaceae</taxon>
        <taxon>Pisolithus</taxon>
    </lineage>
</organism>
<evidence type="ECO:0000313" key="1">
    <source>
        <dbReference type="EMBL" id="KIN95601.1"/>
    </source>
</evidence>
<dbReference type="HOGENOM" id="CLU_148828_0_0_1"/>
<dbReference type="Proteomes" id="UP000054217">
    <property type="component" value="Unassembled WGS sequence"/>
</dbReference>
<gene>
    <name evidence="1" type="ORF">M404DRAFT_34045</name>
</gene>
<name>A0A0C3JD49_PISTI</name>
<dbReference type="InParanoid" id="A0A0C3JD49"/>
<sequence>MTSLTSDDVNATPYEVWGFLFGPTLGPRCLNVRVSGNEDIWIPGTQYLFAPDVDVMTTRVDVGGRVYVVFFDLARHQTERQNASYVFIRVRPAHLTPLNIRAEVDLQDILRVLLELANRFPAIGGAIAPAV</sequence>
<dbReference type="OrthoDB" id="2698948at2759"/>
<reference evidence="1 2" key="1">
    <citation type="submission" date="2014-04" db="EMBL/GenBank/DDBJ databases">
        <authorList>
            <consortium name="DOE Joint Genome Institute"/>
            <person name="Kuo A."/>
            <person name="Kohler A."/>
            <person name="Costa M.D."/>
            <person name="Nagy L.G."/>
            <person name="Floudas D."/>
            <person name="Copeland A."/>
            <person name="Barry K.W."/>
            <person name="Cichocki N."/>
            <person name="Veneault-Fourrey C."/>
            <person name="LaButti K."/>
            <person name="Lindquist E.A."/>
            <person name="Lipzen A."/>
            <person name="Lundell T."/>
            <person name="Morin E."/>
            <person name="Murat C."/>
            <person name="Sun H."/>
            <person name="Tunlid A."/>
            <person name="Henrissat B."/>
            <person name="Grigoriev I.V."/>
            <person name="Hibbett D.S."/>
            <person name="Martin F."/>
            <person name="Nordberg H.P."/>
            <person name="Cantor M.N."/>
            <person name="Hua S.X."/>
        </authorList>
    </citation>
    <scope>NUCLEOTIDE SEQUENCE [LARGE SCALE GENOMIC DNA]</scope>
    <source>
        <strain evidence="1 2">Marx 270</strain>
    </source>
</reference>
<protein>
    <submittedName>
        <fullName evidence="1">Uncharacterized protein</fullName>
    </submittedName>
</protein>
<dbReference type="EMBL" id="KN832064">
    <property type="protein sequence ID" value="KIN95601.1"/>
    <property type="molecule type" value="Genomic_DNA"/>
</dbReference>
<dbReference type="AlphaFoldDB" id="A0A0C3JD49"/>
<proteinExistence type="predicted"/>
<accession>A0A0C3JD49</accession>